<feature type="region of interest" description="Disordered" evidence="7">
    <location>
        <begin position="34"/>
        <end position="60"/>
    </location>
</feature>
<dbReference type="Pfam" id="PF06775">
    <property type="entry name" value="Seipin"/>
    <property type="match status" value="1"/>
</dbReference>
<keyword evidence="4 8" id="KW-1133">Transmembrane helix</keyword>
<feature type="compositionally biased region" description="Low complexity" evidence="7">
    <location>
        <begin position="447"/>
        <end position="470"/>
    </location>
</feature>
<feature type="region of interest" description="Disordered" evidence="7">
    <location>
        <begin position="532"/>
        <end position="599"/>
    </location>
</feature>
<evidence type="ECO:0000256" key="8">
    <source>
        <dbReference type="SAM" id="Phobius"/>
    </source>
</evidence>
<evidence type="ECO:0000256" key="1">
    <source>
        <dbReference type="ARBA" id="ARBA00004477"/>
    </source>
</evidence>
<evidence type="ECO:0008006" key="11">
    <source>
        <dbReference type="Google" id="ProtNLM"/>
    </source>
</evidence>
<feature type="compositionally biased region" description="Gly residues" evidence="7">
    <location>
        <begin position="418"/>
        <end position="435"/>
    </location>
</feature>
<dbReference type="GO" id="GO:0005789">
    <property type="term" value="C:endoplasmic reticulum membrane"/>
    <property type="evidence" value="ECO:0007669"/>
    <property type="project" value="UniProtKB-SubCell"/>
</dbReference>
<feature type="compositionally biased region" description="Gly residues" evidence="7">
    <location>
        <begin position="571"/>
        <end position="583"/>
    </location>
</feature>
<comment type="caution">
    <text evidence="9">The sequence shown here is derived from an EMBL/GenBank/DDBJ whole genome shotgun (WGS) entry which is preliminary data.</text>
</comment>
<dbReference type="GO" id="GO:0006629">
    <property type="term" value="P:lipid metabolic process"/>
    <property type="evidence" value="ECO:0007669"/>
    <property type="project" value="UniProtKB-KW"/>
</dbReference>
<dbReference type="EMBL" id="BDRX01000088">
    <property type="protein sequence ID" value="GBF96887.1"/>
    <property type="molecule type" value="Genomic_DNA"/>
</dbReference>
<protein>
    <recommendedName>
        <fullName evidence="11">Seipin</fullName>
    </recommendedName>
</protein>
<accession>A0A2V0PHZ1</accession>
<evidence type="ECO:0000256" key="2">
    <source>
        <dbReference type="ARBA" id="ARBA00022692"/>
    </source>
</evidence>
<feature type="compositionally biased region" description="Low complexity" evidence="7">
    <location>
        <begin position="503"/>
        <end position="513"/>
    </location>
</feature>
<dbReference type="STRING" id="307507.A0A2V0PHZ1"/>
<evidence type="ECO:0000313" key="9">
    <source>
        <dbReference type="EMBL" id="GBF96887.1"/>
    </source>
</evidence>
<keyword evidence="5" id="KW-0443">Lipid metabolism</keyword>
<evidence type="ECO:0000256" key="7">
    <source>
        <dbReference type="SAM" id="MobiDB-lite"/>
    </source>
</evidence>
<keyword evidence="3" id="KW-0256">Endoplasmic reticulum</keyword>
<dbReference type="InParanoid" id="A0A2V0PHZ1"/>
<dbReference type="CDD" id="cd23995">
    <property type="entry name" value="Seipin_BSCL2_like"/>
    <property type="match status" value="1"/>
</dbReference>
<feature type="compositionally biased region" description="Gly residues" evidence="7">
    <location>
        <begin position="42"/>
        <end position="60"/>
    </location>
</feature>
<evidence type="ECO:0000256" key="6">
    <source>
        <dbReference type="ARBA" id="ARBA00023136"/>
    </source>
</evidence>
<dbReference type="AlphaFoldDB" id="A0A2V0PHZ1"/>
<feature type="transmembrane region" description="Helical" evidence="8">
    <location>
        <begin position="79"/>
        <end position="103"/>
    </location>
</feature>
<feature type="compositionally biased region" description="Basic residues" evidence="7">
    <location>
        <begin position="590"/>
        <end position="599"/>
    </location>
</feature>
<evidence type="ECO:0000256" key="4">
    <source>
        <dbReference type="ARBA" id="ARBA00022989"/>
    </source>
</evidence>
<keyword evidence="6 8" id="KW-0472">Membrane</keyword>
<dbReference type="InterPro" id="IPR009617">
    <property type="entry name" value="Seipin"/>
</dbReference>
<gene>
    <name evidence="9" type="ORF">Rsub_09892</name>
</gene>
<name>A0A2V0PHZ1_9CHLO</name>
<dbReference type="GO" id="GO:0140042">
    <property type="term" value="P:lipid droplet formation"/>
    <property type="evidence" value="ECO:0007669"/>
    <property type="project" value="UniProtKB-ARBA"/>
</dbReference>
<keyword evidence="10" id="KW-1185">Reference proteome</keyword>
<feature type="region of interest" description="Disordered" evidence="7">
    <location>
        <begin position="415"/>
        <end position="517"/>
    </location>
</feature>
<comment type="subcellular location">
    <subcellularLocation>
        <location evidence="1">Endoplasmic reticulum membrane</location>
        <topology evidence="1">Multi-pass membrane protein</topology>
    </subcellularLocation>
</comment>
<dbReference type="Proteomes" id="UP000247498">
    <property type="component" value="Unassembled WGS sequence"/>
</dbReference>
<keyword evidence="2 8" id="KW-0812">Transmembrane</keyword>
<dbReference type="OrthoDB" id="543281at2759"/>
<evidence type="ECO:0000256" key="5">
    <source>
        <dbReference type="ARBA" id="ARBA00023098"/>
    </source>
</evidence>
<evidence type="ECO:0000256" key="3">
    <source>
        <dbReference type="ARBA" id="ARBA00022824"/>
    </source>
</evidence>
<reference evidence="9 10" key="1">
    <citation type="journal article" date="2018" name="Sci. Rep.">
        <title>Raphidocelis subcapitata (=Pseudokirchneriella subcapitata) provides an insight into genome evolution and environmental adaptations in the Sphaeropleales.</title>
        <authorList>
            <person name="Suzuki S."/>
            <person name="Yamaguchi H."/>
            <person name="Nakajima N."/>
            <person name="Kawachi M."/>
        </authorList>
    </citation>
    <scope>NUCLEOTIDE SEQUENCE [LARGE SCALE GENOMIC DNA]</scope>
    <source>
        <strain evidence="9 10">NIES-35</strain>
    </source>
</reference>
<feature type="compositionally biased region" description="Gly residues" evidence="7">
    <location>
        <begin position="542"/>
        <end position="562"/>
    </location>
</feature>
<organism evidence="9 10">
    <name type="scientific">Raphidocelis subcapitata</name>
    <dbReference type="NCBI Taxonomy" id="307507"/>
    <lineage>
        <taxon>Eukaryota</taxon>
        <taxon>Viridiplantae</taxon>
        <taxon>Chlorophyta</taxon>
        <taxon>core chlorophytes</taxon>
        <taxon>Chlorophyceae</taxon>
        <taxon>CS clade</taxon>
        <taxon>Sphaeropleales</taxon>
        <taxon>Selenastraceae</taxon>
        <taxon>Raphidocelis</taxon>
    </lineage>
</organism>
<feature type="compositionally biased region" description="Low complexity" evidence="7">
    <location>
        <begin position="308"/>
        <end position="321"/>
    </location>
</feature>
<feature type="transmembrane region" description="Helical" evidence="8">
    <location>
        <begin position="370"/>
        <end position="401"/>
    </location>
</feature>
<feature type="region of interest" description="Disordered" evidence="7">
    <location>
        <begin position="276"/>
        <end position="321"/>
    </location>
</feature>
<sequence>MFKPKAATRADEDLFQDMPYDDLKVDGSSVSRFSQRTAGSSDAGGGGRSGAAAATGGGGGGGVLSPPSIRTLSALQATLLALLAALSWAVACSGTFMLGWLLVSRMYLPSEIAWDRPLYFDYGGSVSTAMALVPLTRDPDASPAGLLADPSAGGGPGGWADDFPLAHGARGGGGGAGGGAAGARLLLSPGRRASVSVRLRLPPPGDQDLFQVTGELLTADGRLLGRAARTHVPRRAPLVPRLLRWAVTAPWAALGLYDDSERVELLLFDGFGAAAAQPGAAGGKPPRKRAAARARDGGDGDGGDSSDGKAPAGGAAAGGAQPPVPAYFRAKLVGRSPSSGPPRIYAADMHLEVKLGWLEGLLFRLSPGPLFALVLLAGGAAMALGGGGAAGALLVAAFAVFRWGGRAAERLAASQAGAGRGGAAGRGGGGGGGSSAGWEDEEEEDASSGQWTPVAAPSGASRAAAAAAAGKRSRLAGGGGGGGEGGSGSGSGAGGSDDEGEFLEPSSPFESGPSGSGAVGAIRAALAQQSGSGGRDVFLDAGGDGDGGAGGGGGGGEGGAAGGEAWQHIIAGGGSDGDGGSPGRGAAALNRRRGWLFRS</sequence>
<evidence type="ECO:0000313" key="10">
    <source>
        <dbReference type="Proteomes" id="UP000247498"/>
    </source>
</evidence>
<proteinExistence type="predicted"/>
<feature type="compositionally biased region" description="Gly residues" evidence="7">
    <location>
        <begin position="476"/>
        <end position="495"/>
    </location>
</feature>